<dbReference type="Proteomes" id="UP001165565">
    <property type="component" value="Unassembled WGS sequence"/>
</dbReference>
<accession>A0AA42CP40</accession>
<dbReference type="PANTHER" id="PTHR43130:SF2">
    <property type="entry name" value="DJ-1_PFPI DOMAIN-CONTAINING PROTEIN"/>
    <property type="match status" value="1"/>
</dbReference>
<comment type="caution">
    <text evidence="2">The sequence shown here is derived from an EMBL/GenBank/DDBJ whole genome shotgun (WGS) entry which is preliminary data.</text>
</comment>
<dbReference type="GO" id="GO:0006355">
    <property type="term" value="P:regulation of DNA-templated transcription"/>
    <property type="evidence" value="ECO:0007669"/>
    <property type="project" value="TreeGrafter"/>
</dbReference>
<dbReference type="PROSITE" id="PS51318">
    <property type="entry name" value="TAT"/>
    <property type="match status" value="1"/>
</dbReference>
<dbReference type="PANTHER" id="PTHR43130">
    <property type="entry name" value="ARAC-FAMILY TRANSCRIPTIONAL REGULATOR"/>
    <property type="match status" value="1"/>
</dbReference>
<gene>
    <name evidence="2" type="ORF">NEE01_04020</name>
</gene>
<keyword evidence="3" id="KW-1185">Reference proteome</keyword>
<evidence type="ECO:0000313" key="3">
    <source>
        <dbReference type="Proteomes" id="UP001165565"/>
    </source>
</evidence>
<dbReference type="InterPro" id="IPR002818">
    <property type="entry name" value="DJ-1/PfpI"/>
</dbReference>
<evidence type="ECO:0000313" key="2">
    <source>
        <dbReference type="EMBL" id="MCW6533944.1"/>
    </source>
</evidence>
<dbReference type="Gene3D" id="3.40.50.880">
    <property type="match status" value="1"/>
</dbReference>
<name>A0AA42CP40_9SPHN</name>
<dbReference type="SUPFAM" id="SSF52317">
    <property type="entry name" value="Class I glutamine amidotransferase-like"/>
    <property type="match status" value="1"/>
</dbReference>
<dbReference type="AlphaFoldDB" id="A0AA42CP40"/>
<protein>
    <submittedName>
        <fullName evidence="2">DJ-1/PfpI family protein</fullName>
    </submittedName>
</protein>
<proteinExistence type="predicted"/>
<evidence type="ECO:0000259" key="1">
    <source>
        <dbReference type="Pfam" id="PF01965"/>
    </source>
</evidence>
<dbReference type="Pfam" id="PF01965">
    <property type="entry name" value="DJ-1_PfpI"/>
    <property type="match status" value="1"/>
</dbReference>
<dbReference type="InterPro" id="IPR029062">
    <property type="entry name" value="Class_I_gatase-like"/>
</dbReference>
<reference evidence="2" key="1">
    <citation type="submission" date="2022-06" db="EMBL/GenBank/DDBJ databases">
        <title>Sphingomonas sp. nov. isolated from rhizosphere soil of tomato.</title>
        <authorList>
            <person name="Dong H."/>
            <person name="Gao R."/>
        </authorList>
    </citation>
    <scope>NUCLEOTIDE SEQUENCE</scope>
    <source>
        <strain evidence="2">MMSM24</strain>
    </source>
</reference>
<dbReference type="InterPro" id="IPR006311">
    <property type="entry name" value="TAT_signal"/>
</dbReference>
<dbReference type="EMBL" id="JANFAV010000002">
    <property type="protein sequence ID" value="MCW6533944.1"/>
    <property type="molecule type" value="Genomic_DNA"/>
</dbReference>
<dbReference type="PROSITE" id="PS51257">
    <property type="entry name" value="PROKAR_LIPOPROTEIN"/>
    <property type="match status" value="1"/>
</dbReference>
<feature type="domain" description="DJ-1/PfpI" evidence="1">
    <location>
        <begin position="65"/>
        <end position="228"/>
    </location>
</feature>
<sequence length="379" mass="39785">MNERIDNRLGRRGFLAGAAGFGVAALAAGCSGKAGSVALPLAADEQRRLIAGMKPPKRARPLVAIVADNRGAETTDLMIPQAVLTRSGLVDVTVIAPTDATIAMIPALSIEPQATLAGFDEAHPDGADYVIVPAYHHDEREGPIVAWIRQQAASRATIIGICEGAKVLGRAGLLDGRMATTHWYAIDGLMRAHPAMRYACDRRYVVDRGVVTTTGVTASIPVSLALVEAIGGKEHAEKLAAQLGVPSYDAAHDSRDFHLNAGWVWQLASNSAAVWGHETIGIPVADGVDGIALALAADAWSRTYRSKAVALSSQAAVLTADGLKLTTGGRSARETDLTQSLDPAIPPASQLDRALKAIAARYGKGTAGFVALQLEFPWR</sequence>
<organism evidence="2 3">
    <name type="scientific">Sphingomonas lycopersici</name>
    <dbReference type="NCBI Taxonomy" id="2951807"/>
    <lineage>
        <taxon>Bacteria</taxon>
        <taxon>Pseudomonadati</taxon>
        <taxon>Pseudomonadota</taxon>
        <taxon>Alphaproteobacteria</taxon>
        <taxon>Sphingomonadales</taxon>
        <taxon>Sphingomonadaceae</taxon>
        <taxon>Sphingomonas</taxon>
    </lineage>
</organism>
<dbReference type="InterPro" id="IPR052158">
    <property type="entry name" value="INH-QAR"/>
</dbReference>